<sequence>MMKIQLKFPITMSFIGSLLVFSPVSSAPKDPVLVGMAFLDIITDVVTRELTQKSYIDYQHQRYRLLPSERFPAESHALSYDRPLCKADQDIEDFLDQKCKIYQVVEAEPSCKVKQKNCIALELSPFVARDTNLISAISKAFDNVREFLPDPEMQDKKYGIRDLQTPGLILSPHGQWATLGLDTNRPYKGVLKQLESGVFVISFN</sequence>
<organism evidence="2 3">
    <name type="scientific">Massilia aurea</name>
    <dbReference type="NCBI Taxonomy" id="373040"/>
    <lineage>
        <taxon>Bacteria</taxon>
        <taxon>Pseudomonadati</taxon>
        <taxon>Pseudomonadota</taxon>
        <taxon>Betaproteobacteria</taxon>
        <taxon>Burkholderiales</taxon>
        <taxon>Oxalobacteraceae</taxon>
        <taxon>Telluria group</taxon>
        <taxon>Massilia</taxon>
    </lineage>
</organism>
<gene>
    <name evidence="2" type="ORF">NM04_19025</name>
</gene>
<evidence type="ECO:0000313" key="3">
    <source>
        <dbReference type="Proteomes" id="UP000283254"/>
    </source>
</evidence>
<dbReference type="AlphaFoldDB" id="A0A422QGW9"/>
<reference evidence="2" key="1">
    <citation type="submission" date="2014-10" db="EMBL/GenBank/DDBJ databases">
        <title>Massilia sp. genome.</title>
        <authorList>
            <person name="Xu B."/>
            <person name="Dai L."/>
            <person name="Huang Z."/>
        </authorList>
    </citation>
    <scope>NUCLEOTIDE SEQUENCE [LARGE SCALE GENOMIC DNA]</scope>
    <source>
        <strain evidence="2">CFS-1</strain>
    </source>
</reference>
<dbReference type="EMBL" id="JSAB01000224">
    <property type="protein sequence ID" value="RNF29210.1"/>
    <property type="molecule type" value="Genomic_DNA"/>
</dbReference>
<dbReference type="RefSeq" id="WP_148044076.1">
    <property type="nucleotide sequence ID" value="NZ_JSAB01000224.1"/>
</dbReference>
<name>A0A422QGW9_9BURK</name>
<proteinExistence type="predicted"/>
<evidence type="ECO:0000256" key="1">
    <source>
        <dbReference type="SAM" id="SignalP"/>
    </source>
</evidence>
<evidence type="ECO:0000313" key="2">
    <source>
        <dbReference type="EMBL" id="RNF29210.1"/>
    </source>
</evidence>
<comment type="caution">
    <text evidence="2">The sequence shown here is derived from an EMBL/GenBank/DDBJ whole genome shotgun (WGS) entry which is preliminary data.</text>
</comment>
<accession>A0A422QGW9</accession>
<protein>
    <submittedName>
        <fullName evidence="2">Uncharacterized protein</fullName>
    </submittedName>
</protein>
<dbReference type="OrthoDB" id="9873891at2"/>
<feature type="signal peptide" evidence="1">
    <location>
        <begin position="1"/>
        <end position="26"/>
    </location>
</feature>
<dbReference type="Proteomes" id="UP000283254">
    <property type="component" value="Unassembled WGS sequence"/>
</dbReference>
<keyword evidence="1" id="KW-0732">Signal</keyword>
<keyword evidence="3" id="KW-1185">Reference proteome</keyword>
<feature type="chain" id="PRO_5019546955" evidence="1">
    <location>
        <begin position="27"/>
        <end position="204"/>
    </location>
</feature>